<dbReference type="OrthoDB" id="524326at2759"/>
<dbReference type="AlphaFoldDB" id="A0A4P9WNV6"/>
<protein>
    <recommendedName>
        <fullName evidence="2">UBA domain-containing protein</fullName>
    </recommendedName>
</protein>
<reference evidence="4" key="1">
    <citation type="journal article" date="2018" name="Nat. Microbiol.">
        <title>Leveraging single-cell genomics to expand the fungal tree of life.</title>
        <authorList>
            <person name="Ahrendt S.R."/>
            <person name="Quandt C.A."/>
            <person name="Ciobanu D."/>
            <person name="Clum A."/>
            <person name="Salamov A."/>
            <person name="Andreopoulos B."/>
            <person name="Cheng J.F."/>
            <person name="Woyke T."/>
            <person name="Pelin A."/>
            <person name="Henrissat B."/>
            <person name="Reynolds N.K."/>
            <person name="Benny G.L."/>
            <person name="Smith M.E."/>
            <person name="James T.Y."/>
            <person name="Grigoriev I.V."/>
        </authorList>
    </citation>
    <scope>NUCLEOTIDE SEQUENCE [LARGE SCALE GENOMIC DNA]</scope>
</reference>
<evidence type="ECO:0000313" key="3">
    <source>
        <dbReference type="EMBL" id="RKO92880.1"/>
    </source>
</evidence>
<dbReference type="EMBL" id="KZ994461">
    <property type="protein sequence ID" value="RKO92880.1"/>
    <property type="molecule type" value="Genomic_DNA"/>
</dbReference>
<feature type="compositionally biased region" description="Pro residues" evidence="1">
    <location>
        <begin position="59"/>
        <end position="71"/>
    </location>
</feature>
<dbReference type="SUPFAM" id="SSF46934">
    <property type="entry name" value="UBA-like"/>
    <property type="match status" value="1"/>
</dbReference>
<evidence type="ECO:0000259" key="2">
    <source>
        <dbReference type="PROSITE" id="PS50030"/>
    </source>
</evidence>
<proteinExistence type="predicted"/>
<feature type="region of interest" description="Disordered" evidence="1">
    <location>
        <begin position="1"/>
        <end position="90"/>
    </location>
</feature>
<dbReference type="PANTHER" id="PTHR15960">
    <property type="entry name" value="LD44032P"/>
    <property type="match status" value="1"/>
</dbReference>
<dbReference type="InterPro" id="IPR042575">
    <property type="entry name" value="UBAP1_C"/>
</dbReference>
<dbReference type="Gene3D" id="1.20.120.1920">
    <property type="entry name" value="UBAP1 SOUBA domain"/>
    <property type="match status" value="1"/>
</dbReference>
<organism evidence="3 4">
    <name type="scientific">Blyttiomyces helicus</name>
    <dbReference type="NCBI Taxonomy" id="388810"/>
    <lineage>
        <taxon>Eukaryota</taxon>
        <taxon>Fungi</taxon>
        <taxon>Fungi incertae sedis</taxon>
        <taxon>Chytridiomycota</taxon>
        <taxon>Chytridiomycota incertae sedis</taxon>
        <taxon>Chytridiomycetes</taxon>
        <taxon>Chytridiomycetes incertae sedis</taxon>
        <taxon>Blyttiomyces</taxon>
    </lineage>
</organism>
<feature type="domain" description="UBA" evidence="2">
    <location>
        <begin position="196"/>
        <end position="227"/>
    </location>
</feature>
<dbReference type="GO" id="GO:0000813">
    <property type="term" value="C:ESCRT I complex"/>
    <property type="evidence" value="ECO:0007669"/>
    <property type="project" value="InterPro"/>
</dbReference>
<dbReference type="CDD" id="cd14316">
    <property type="entry name" value="UBA2_UBAP1_like"/>
    <property type="match status" value="1"/>
</dbReference>
<gene>
    <name evidence="3" type="ORF">BDK51DRAFT_44886</name>
</gene>
<dbReference type="PANTHER" id="PTHR15960:SF5">
    <property type="entry name" value="LD44032P"/>
    <property type="match status" value="1"/>
</dbReference>
<keyword evidence="4" id="KW-1185">Reference proteome</keyword>
<accession>A0A4P9WNV6</accession>
<sequence length="228" mass="23867">MDIANPTASKPAAPTPAPTLNHSPTAISPPYGRAHPQTPPPDPYALPNVSSMRIESPYSSPPPAPLPPPKPAGLVNSQAGGGRPGVAYPSLHGASPAYGAQGEADRGVDVGAIPGNVPVQLRGMYTNYVQMGFTGEAVSRGLAVHGSNEKKMLDFVIAFQTYRNEGYSLSTVEAALQAYGDDSVACKRFLESHAALEELGFPPERIAEALVLKKNDRDAALDWLVSAA</sequence>
<evidence type="ECO:0000256" key="1">
    <source>
        <dbReference type="SAM" id="MobiDB-lite"/>
    </source>
</evidence>
<dbReference type="InterPro" id="IPR015940">
    <property type="entry name" value="UBA"/>
</dbReference>
<dbReference type="Proteomes" id="UP000269721">
    <property type="component" value="Unassembled WGS sequence"/>
</dbReference>
<feature type="compositionally biased region" description="Low complexity" evidence="1">
    <location>
        <begin position="1"/>
        <end position="12"/>
    </location>
</feature>
<dbReference type="GO" id="GO:0043162">
    <property type="term" value="P:ubiquitin-dependent protein catabolic process via the multivesicular body sorting pathway"/>
    <property type="evidence" value="ECO:0007669"/>
    <property type="project" value="InterPro"/>
</dbReference>
<dbReference type="GO" id="GO:0043130">
    <property type="term" value="F:ubiquitin binding"/>
    <property type="evidence" value="ECO:0007669"/>
    <property type="project" value="InterPro"/>
</dbReference>
<evidence type="ECO:0000313" key="4">
    <source>
        <dbReference type="Proteomes" id="UP000269721"/>
    </source>
</evidence>
<dbReference type="InterPro" id="IPR009060">
    <property type="entry name" value="UBA-like_sf"/>
</dbReference>
<dbReference type="PROSITE" id="PS50030">
    <property type="entry name" value="UBA"/>
    <property type="match status" value="1"/>
</dbReference>
<dbReference type="InterPro" id="IPR038870">
    <property type="entry name" value="UBAP1"/>
</dbReference>
<name>A0A4P9WNV6_9FUNG</name>